<reference evidence="2" key="2">
    <citation type="submission" date="2020-09" db="EMBL/GenBank/DDBJ databases">
        <authorList>
            <person name="Sun Q."/>
            <person name="Kim S."/>
        </authorList>
    </citation>
    <scope>NUCLEOTIDE SEQUENCE</scope>
    <source>
        <strain evidence="2">KCTC 12710</strain>
    </source>
</reference>
<sequence>MIKTIVACIFLLTLKTFSQSAQSSEVDALLVFDAVLGSKNTGLINGVEYINAYNTKEGFDQYYKTSKFLTGNLVYDNQHYFNVNLLYDIYSDDLIYGFYENDLVLYIKLVKDKVSCFTIDNKSFEKLTINENEKAGYFEIVYHDNEVVLYKKHHKNISKRIDLKQVYYEFIEKSSYFIEMDGSYFKVDNKSSITKLFPDKKKLINSYYSKNRFLLKNNLDQFMVKLFRDVILS</sequence>
<comment type="caution">
    <text evidence="2">The sequence shown here is derived from an EMBL/GenBank/DDBJ whole genome shotgun (WGS) entry which is preliminary data.</text>
</comment>
<accession>A0A918R3R3</accession>
<feature type="signal peptide" evidence="1">
    <location>
        <begin position="1"/>
        <end position="23"/>
    </location>
</feature>
<keyword evidence="1" id="KW-0732">Signal</keyword>
<dbReference type="RefSeq" id="WP_189361133.1">
    <property type="nucleotide sequence ID" value="NZ_BMWZ01000005.1"/>
</dbReference>
<evidence type="ECO:0000313" key="3">
    <source>
        <dbReference type="Proteomes" id="UP000636004"/>
    </source>
</evidence>
<dbReference type="EMBL" id="BMWZ01000005">
    <property type="protein sequence ID" value="GGZ85603.1"/>
    <property type="molecule type" value="Genomic_DNA"/>
</dbReference>
<gene>
    <name evidence="2" type="ORF">GCM10007028_24840</name>
</gene>
<evidence type="ECO:0000313" key="2">
    <source>
        <dbReference type="EMBL" id="GGZ85603.1"/>
    </source>
</evidence>
<evidence type="ECO:0000256" key="1">
    <source>
        <dbReference type="SAM" id="SignalP"/>
    </source>
</evidence>
<protein>
    <submittedName>
        <fullName evidence="2">Uncharacterized protein</fullName>
    </submittedName>
</protein>
<keyword evidence="3" id="KW-1185">Reference proteome</keyword>
<dbReference type="AlphaFoldDB" id="A0A918R3R3"/>
<feature type="chain" id="PRO_5036857446" evidence="1">
    <location>
        <begin position="24"/>
        <end position="233"/>
    </location>
</feature>
<reference evidence="2" key="1">
    <citation type="journal article" date="2014" name="Int. J. Syst. Evol. Microbiol.">
        <title>Complete genome sequence of Corynebacterium casei LMG S-19264T (=DSM 44701T), isolated from a smear-ripened cheese.</title>
        <authorList>
            <consortium name="US DOE Joint Genome Institute (JGI-PGF)"/>
            <person name="Walter F."/>
            <person name="Albersmeier A."/>
            <person name="Kalinowski J."/>
            <person name="Ruckert C."/>
        </authorList>
    </citation>
    <scope>NUCLEOTIDE SEQUENCE</scope>
    <source>
        <strain evidence="2">KCTC 12710</strain>
    </source>
</reference>
<organism evidence="2 3">
    <name type="scientific">Algibacter mikhailovii</name>
    <dbReference type="NCBI Taxonomy" id="425498"/>
    <lineage>
        <taxon>Bacteria</taxon>
        <taxon>Pseudomonadati</taxon>
        <taxon>Bacteroidota</taxon>
        <taxon>Flavobacteriia</taxon>
        <taxon>Flavobacteriales</taxon>
        <taxon>Flavobacteriaceae</taxon>
        <taxon>Algibacter</taxon>
    </lineage>
</organism>
<name>A0A918R3R3_9FLAO</name>
<dbReference type="Proteomes" id="UP000636004">
    <property type="component" value="Unassembled WGS sequence"/>
</dbReference>
<proteinExistence type="predicted"/>